<dbReference type="InterPro" id="IPR050707">
    <property type="entry name" value="HTH_MetabolicPath_Reg"/>
</dbReference>
<dbReference type="PROSITE" id="PS51078">
    <property type="entry name" value="ICLR_ED"/>
    <property type="match status" value="1"/>
</dbReference>
<name>A0ABU1FQU2_9MICC</name>
<evidence type="ECO:0000259" key="4">
    <source>
        <dbReference type="PROSITE" id="PS51077"/>
    </source>
</evidence>
<keyword evidence="1" id="KW-0805">Transcription regulation</keyword>
<dbReference type="InterPro" id="IPR036388">
    <property type="entry name" value="WH-like_DNA-bd_sf"/>
</dbReference>
<dbReference type="InterPro" id="IPR029016">
    <property type="entry name" value="GAF-like_dom_sf"/>
</dbReference>
<keyword evidence="7" id="KW-1185">Reference proteome</keyword>
<feature type="domain" description="HTH iclR-type" evidence="4">
    <location>
        <begin position="12"/>
        <end position="73"/>
    </location>
</feature>
<gene>
    <name evidence="6" type="ORF">RH857_00225</name>
</gene>
<dbReference type="Pfam" id="PF01614">
    <property type="entry name" value="IclR_C"/>
    <property type="match status" value="1"/>
</dbReference>
<dbReference type="SMART" id="SM00346">
    <property type="entry name" value="HTH_ICLR"/>
    <property type="match status" value="1"/>
</dbReference>
<dbReference type="PANTHER" id="PTHR30136">
    <property type="entry name" value="HELIX-TURN-HELIX TRANSCRIPTIONAL REGULATOR, ICLR FAMILY"/>
    <property type="match status" value="1"/>
</dbReference>
<evidence type="ECO:0000259" key="5">
    <source>
        <dbReference type="PROSITE" id="PS51078"/>
    </source>
</evidence>
<protein>
    <submittedName>
        <fullName evidence="6">IclR family transcriptional regulator</fullName>
    </submittedName>
</protein>
<organism evidence="6 7">
    <name type="scientific">Nesterenkonia flava</name>
    <dbReference type="NCBI Taxonomy" id="469799"/>
    <lineage>
        <taxon>Bacteria</taxon>
        <taxon>Bacillati</taxon>
        <taxon>Actinomycetota</taxon>
        <taxon>Actinomycetes</taxon>
        <taxon>Micrococcales</taxon>
        <taxon>Micrococcaceae</taxon>
        <taxon>Nesterenkonia</taxon>
    </lineage>
</organism>
<reference evidence="7" key="1">
    <citation type="submission" date="2023-07" db="EMBL/GenBank/DDBJ databases">
        <title>Description of three actinobacteria isolated from air of manufacturing shop in a pharmaceutical factory.</title>
        <authorList>
            <person name="Zhang D.-F."/>
        </authorList>
    </citation>
    <scope>NUCLEOTIDE SEQUENCE [LARGE SCALE GENOMIC DNA]</scope>
    <source>
        <strain evidence="7">CCTCC AB 207010</strain>
    </source>
</reference>
<keyword evidence="3" id="KW-0804">Transcription</keyword>
<dbReference type="PROSITE" id="PS51077">
    <property type="entry name" value="HTH_ICLR"/>
    <property type="match status" value="1"/>
</dbReference>
<evidence type="ECO:0000313" key="7">
    <source>
        <dbReference type="Proteomes" id="UP001260872"/>
    </source>
</evidence>
<comment type="caution">
    <text evidence="6">The sequence shown here is derived from an EMBL/GenBank/DDBJ whole genome shotgun (WGS) entry which is preliminary data.</text>
</comment>
<feature type="domain" description="IclR-ED" evidence="5">
    <location>
        <begin position="74"/>
        <end position="252"/>
    </location>
</feature>
<evidence type="ECO:0000256" key="1">
    <source>
        <dbReference type="ARBA" id="ARBA00023015"/>
    </source>
</evidence>
<dbReference type="InterPro" id="IPR014757">
    <property type="entry name" value="Tscrpt_reg_IclR_C"/>
</dbReference>
<evidence type="ECO:0000256" key="2">
    <source>
        <dbReference type="ARBA" id="ARBA00023125"/>
    </source>
</evidence>
<dbReference type="Gene3D" id="1.10.10.10">
    <property type="entry name" value="Winged helix-like DNA-binding domain superfamily/Winged helix DNA-binding domain"/>
    <property type="match status" value="1"/>
</dbReference>
<evidence type="ECO:0000313" key="6">
    <source>
        <dbReference type="EMBL" id="MDR5710568.1"/>
    </source>
</evidence>
<evidence type="ECO:0000256" key="3">
    <source>
        <dbReference type="ARBA" id="ARBA00023163"/>
    </source>
</evidence>
<accession>A0ABU1FQU2</accession>
<proteinExistence type="predicted"/>
<dbReference type="Proteomes" id="UP001260872">
    <property type="component" value="Unassembled WGS sequence"/>
</dbReference>
<dbReference type="EMBL" id="JAVKGT010000001">
    <property type="protein sequence ID" value="MDR5710568.1"/>
    <property type="molecule type" value="Genomic_DNA"/>
</dbReference>
<dbReference type="SUPFAM" id="SSF55781">
    <property type="entry name" value="GAF domain-like"/>
    <property type="match status" value="1"/>
</dbReference>
<dbReference type="InterPro" id="IPR036390">
    <property type="entry name" value="WH_DNA-bd_sf"/>
</dbReference>
<keyword evidence="2" id="KW-0238">DNA-binding</keyword>
<dbReference type="SUPFAM" id="SSF46785">
    <property type="entry name" value="Winged helix' DNA-binding domain"/>
    <property type="match status" value="1"/>
</dbReference>
<dbReference type="Pfam" id="PF09339">
    <property type="entry name" value="HTH_IclR"/>
    <property type="match status" value="1"/>
</dbReference>
<dbReference type="InterPro" id="IPR005471">
    <property type="entry name" value="Tscrpt_reg_IclR_N"/>
</dbReference>
<dbReference type="RefSeq" id="WP_310535958.1">
    <property type="nucleotide sequence ID" value="NZ_BAAAOC010000008.1"/>
</dbReference>
<dbReference type="PANTHER" id="PTHR30136:SF24">
    <property type="entry name" value="HTH-TYPE TRANSCRIPTIONAL REPRESSOR ALLR"/>
    <property type="match status" value="1"/>
</dbReference>
<dbReference type="Gene3D" id="3.30.450.40">
    <property type="match status" value="1"/>
</dbReference>
<sequence length="271" mass="30093">MESTHELTAPKRTAAGRVLALLDAFTQGGSPLTLSEISRQAGLSLTTTHRLVKEVLQWGGLELDESGRYRLSCKILGLASTSRAMVLRERALPHLMELHSRTGMSVHLAVRDRDEVMYIEALRAHPNYTGRSRIGGHFRLHVTATGLVLLAHEREEFIEEYLNQPLKRYTEHTIADADELRTTLHDVRQQGYAVAHQFVSPTAGAVGAPIVGLDGEVTSSLGLTYHVNQVNPSALVDLVRVTATRISRALREKQQLDPRTVDFNRRHAGML</sequence>